<evidence type="ECO:0000313" key="1">
    <source>
        <dbReference type="EMBL" id="KPM30932.1"/>
    </source>
</evidence>
<organism evidence="1 2">
    <name type="scientific">Croceitalea dokdonensis DOKDO 023</name>
    <dbReference type="NCBI Taxonomy" id="1300341"/>
    <lineage>
        <taxon>Bacteria</taxon>
        <taxon>Pseudomonadati</taxon>
        <taxon>Bacteroidota</taxon>
        <taxon>Flavobacteriia</taxon>
        <taxon>Flavobacteriales</taxon>
        <taxon>Flavobacteriaceae</taxon>
        <taxon>Croceitalea</taxon>
    </lineage>
</organism>
<gene>
    <name evidence="1" type="ORF">I595_2911</name>
</gene>
<comment type="caution">
    <text evidence="1">The sequence shown here is derived from an EMBL/GenBank/DDBJ whole genome shotgun (WGS) entry which is preliminary data.</text>
</comment>
<accession>A0A0N8H3L8</accession>
<keyword evidence="2" id="KW-1185">Reference proteome</keyword>
<dbReference type="RefSeq" id="WP_054559918.1">
    <property type="nucleotide sequence ID" value="NZ_LDJX01000006.1"/>
</dbReference>
<dbReference type="PATRIC" id="fig|1300341.3.peg.3064"/>
<name>A0A0N8H3L8_9FLAO</name>
<dbReference type="OrthoDB" id="5621785at2"/>
<sequence length="293" mass="33616">MPHLLKSKNLEILVDLPNEGYQGARFDWCGKITAIRYQGLALTTFERLDAKEHSHFGKVMYNEFGIDSPLGFKEAALGDWFHKIGIGLLRKEKESYGFADNFEIKPCEFNTLKTQTAIMVRCLAPSYNDFGYLLSKEIRLVEHGFEIAYQLQNSGKMPIITDEYCHNFLAVDSHPLDEQYSLEFPVPLNVAGFDEAVNPGQTVWFNAKTLRLTSSLKNEIFFSNITQSKETLAEWQLYHKKHRVGIQELGSFTTNKINIWGCPHTISPELFFKIALAPGETIAWSRRYSFWRG</sequence>
<dbReference type="STRING" id="1300341.I595_2911"/>
<reference evidence="1 2" key="1">
    <citation type="submission" date="2015-09" db="EMBL/GenBank/DDBJ databases">
        <title>Genome sequence of the marine flavobacterium Croceitalea dokdonensis DOKDO 023 that contains proton- and sodium-pumping rhodopsins.</title>
        <authorList>
            <person name="Kwon S.-K."/>
            <person name="Lee H.K."/>
            <person name="Kwak M.-J."/>
            <person name="Kim J.F."/>
        </authorList>
    </citation>
    <scope>NUCLEOTIDE SEQUENCE [LARGE SCALE GENOMIC DNA]</scope>
    <source>
        <strain evidence="1 2">DOKDO 023</strain>
    </source>
</reference>
<proteinExistence type="predicted"/>
<dbReference type="Proteomes" id="UP000050280">
    <property type="component" value="Unassembled WGS sequence"/>
</dbReference>
<evidence type="ECO:0000313" key="2">
    <source>
        <dbReference type="Proteomes" id="UP000050280"/>
    </source>
</evidence>
<dbReference type="EMBL" id="LDJX01000006">
    <property type="protein sequence ID" value="KPM30932.1"/>
    <property type="molecule type" value="Genomic_DNA"/>
</dbReference>
<protein>
    <recommendedName>
        <fullName evidence="3">Aldose 1-epimerase</fullName>
    </recommendedName>
</protein>
<evidence type="ECO:0008006" key="3">
    <source>
        <dbReference type="Google" id="ProtNLM"/>
    </source>
</evidence>
<dbReference type="AlphaFoldDB" id="A0A0N8H3L8"/>